<keyword evidence="2" id="KW-0813">Transport</keyword>
<dbReference type="HOGENOM" id="CLU_086356_9_4_12"/>
<evidence type="ECO:0000256" key="1">
    <source>
        <dbReference type="ARBA" id="ARBA00004429"/>
    </source>
</evidence>
<dbReference type="OrthoDB" id="359827at2"/>
<evidence type="ECO:0000256" key="6">
    <source>
        <dbReference type="ARBA" id="ARBA00022989"/>
    </source>
</evidence>
<feature type="transmembrane region" description="Helical" evidence="9">
    <location>
        <begin position="22"/>
        <end position="42"/>
    </location>
</feature>
<dbReference type="PANTHER" id="PTHR35011:SF2">
    <property type="entry name" value="2,3-DIKETO-L-GULONATE TRAP TRANSPORTER SMALL PERMEASE PROTEIN YIAM"/>
    <property type="match status" value="1"/>
</dbReference>
<dbReference type="InterPro" id="IPR055348">
    <property type="entry name" value="DctQ"/>
</dbReference>
<evidence type="ECO:0000256" key="3">
    <source>
        <dbReference type="ARBA" id="ARBA00022475"/>
    </source>
</evidence>
<accession>G8QV39</accession>
<keyword evidence="6 9" id="KW-1133">Transmembrane helix</keyword>
<dbReference type="PANTHER" id="PTHR35011">
    <property type="entry name" value="2,3-DIKETO-L-GULONATE TRAP TRANSPORTER SMALL PERMEASE PROTEIN YIAM"/>
    <property type="match status" value="1"/>
</dbReference>
<dbReference type="EMBL" id="CP003155">
    <property type="protein sequence ID" value="AEV29275.1"/>
    <property type="molecule type" value="Genomic_DNA"/>
</dbReference>
<dbReference type="Proteomes" id="UP000005632">
    <property type="component" value="Chromosome"/>
</dbReference>
<feature type="transmembrane region" description="Helical" evidence="9">
    <location>
        <begin position="140"/>
        <end position="163"/>
    </location>
</feature>
<reference evidence="11 12" key="1">
    <citation type="submission" date="2011-11" db="EMBL/GenBank/DDBJ databases">
        <title>Complete sequence of Spirochaeta sp. grapes.</title>
        <authorList>
            <consortium name="US DOE Joint Genome Institute"/>
            <person name="Lucas S."/>
            <person name="Han J."/>
            <person name="Lapidus A."/>
            <person name="Cheng J.-F."/>
            <person name="Goodwin L."/>
            <person name="Pitluck S."/>
            <person name="Peters L."/>
            <person name="Ovchinnikova G."/>
            <person name="Munk A.C."/>
            <person name="Detter J.C."/>
            <person name="Han C."/>
            <person name="Tapia R."/>
            <person name="Land M."/>
            <person name="Hauser L."/>
            <person name="Kyrpides N."/>
            <person name="Ivanova N."/>
            <person name="Pagani I."/>
            <person name="Ritalahtilisa K."/>
            <person name="Loeffler F."/>
            <person name="Woyke T."/>
        </authorList>
    </citation>
    <scope>NUCLEOTIDE SEQUENCE [LARGE SCALE GENOMIC DNA]</scope>
    <source>
        <strain evidence="12">ATCC BAA-1885 / DSM 22778 / Grapes</strain>
    </source>
</reference>
<evidence type="ECO:0000256" key="9">
    <source>
        <dbReference type="SAM" id="Phobius"/>
    </source>
</evidence>
<proteinExistence type="inferred from homology"/>
<dbReference type="STRING" id="158190.SpiGrapes_1464"/>
<organism evidence="11 12">
    <name type="scientific">Sphaerochaeta pleomorpha (strain ATCC BAA-1885 / DSM 22778 / Grapes)</name>
    <dbReference type="NCBI Taxonomy" id="158190"/>
    <lineage>
        <taxon>Bacteria</taxon>
        <taxon>Pseudomonadati</taxon>
        <taxon>Spirochaetota</taxon>
        <taxon>Spirochaetia</taxon>
        <taxon>Spirochaetales</taxon>
        <taxon>Sphaerochaetaceae</taxon>
        <taxon>Sphaerochaeta</taxon>
    </lineage>
</organism>
<dbReference type="InterPro" id="IPR007387">
    <property type="entry name" value="TRAP_DctQ"/>
</dbReference>
<dbReference type="eggNOG" id="COG3090">
    <property type="taxonomic scope" value="Bacteria"/>
</dbReference>
<evidence type="ECO:0000256" key="7">
    <source>
        <dbReference type="ARBA" id="ARBA00023136"/>
    </source>
</evidence>
<feature type="domain" description="Tripartite ATP-independent periplasmic transporters DctQ component" evidence="10">
    <location>
        <begin position="34"/>
        <end position="154"/>
    </location>
</feature>
<dbReference type="AlphaFoldDB" id="G8QV39"/>
<evidence type="ECO:0000256" key="4">
    <source>
        <dbReference type="ARBA" id="ARBA00022519"/>
    </source>
</evidence>
<comment type="similarity">
    <text evidence="8">Belongs to the TRAP transporter small permease family.</text>
</comment>
<dbReference type="KEGG" id="sgp:SpiGrapes_1464"/>
<evidence type="ECO:0000313" key="11">
    <source>
        <dbReference type="EMBL" id="AEV29275.1"/>
    </source>
</evidence>
<feature type="transmembrane region" description="Helical" evidence="9">
    <location>
        <begin position="57"/>
        <end position="75"/>
    </location>
</feature>
<comment type="subcellular location">
    <subcellularLocation>
        <location evidence="1">Cell inner membrane</location>
        <topology evidence="1">Multi-pass membrane protein</topology>
    </subcellularLocation>
</comment>
<dbReference type="GO" id="GO:0005886">
    <property type="term" value="C:plasma membrane"/>
    <property type="evidence" value="ECO:0007669"/>
    <property type="project" value="UniProtKB-SubCell"/>
</dbReference>
<keyword evidence="3" id="KW-1003">Cell membrane</keyword>
<keyword evidence="12" id="KW-1185">Reference proteome</keyword>
<evidence type="ECO:0000259" key="10">
    <source>
        <dbReference type="Pfam" id="PF04290"/>
    </source>
</evidence>
<keyword evidence="4" id="KW-0997">Cell inner membrane</keyword>
<evidence type="ECO:0000256" key="8">
    <source>
        <dbReference type="ARBA" id="ARBA00038436"/>
    </source>
</evidence>
<dbReference type="Pfam" id="PF04290">
    <property type="entry name" value="DctQ"/>
    <property type="match status" value="1"/>
</dbReference>
<keyword evidence="5 9" id="KW-0812">Transmembrane</keyword>
<evidence type="ECO:0000256" key="5">
    <source>
        <dbReference type="ARBA" id="ARBA00022692"/>
    </source>
</evidence>
<name>G8QV39_SPHPG</name>
<keyword evidence="7 9" id="KW-0472">Membrane</keyword>
<sequence length="173" mass="19032">MFKKGDVVVTILDKISRAFGKFATLLACLILIAIFMVISAGIVCRFTGLRLSWTEELARWGLISLCYVGASAALRNRQHVGVNIVINAMPQKIAKIAVGIAYVVCMVIVVYFFFNSGEAALKAGRIKGDIIPISLKYVKLLLPMSFFMMFFHLAWGFSTIFGAKQISDVTIGI</sequence>
<feature type="transmembrane region" description="Helical" evidence="9">
    <location>
        <begin position="96"/>
        <end position="114"/>
    </location>
</feature>
<evidence type="ECO:0000313" key="12">
    <source>
        <dbReference type="Proteomes" id="UP000005632"/>
    </source>
</evidence>
<dbReference type="GO" id="GO:0022857">
    <property type="term" value="F:transmembrane transporter activity"/>
    <property type="evidence" value="ECO:0007669"/>
    <property type="project" value="TreeGrafter"/>
</dbReference>
<protein>
    <submittedName>
        <fullName evidence="11">TRAP-type C4-dicarboxylate transport system, small permease component</fullName>
    </submittedName>
</protein>
<evidence type="ECO:0000256" key="2">
    <source>
        <dbReference type="ARBA" id="ARBA00022448"/>
    </source>
</evidence>
<gene>
    <name evidence="11" type="ordered locus">SpiGrapes_1464</name>
</gene>
<dbReference type="GO" id="GO:0015740">
    <property type="term" value="P:C4-dicarboxylate transport"/>
    <property type="evidence" value="ECO:0007669"/>
    <property type="project" value="TreeGrafter"/>
</dbReference>